<sequence>MSTPELSSFPHRSDDHHAEAENFLDLMNADMDFEQAFSMYSNLQQKNAMSGVEQLQKVQKLNEQFISQLNSPPPVESDVPSFNGSLNQLAPPVDALDHHNNNFTFDPPSLDKFEFQRHDKPFLNSGPQEYDQFFSNTESDALEKFLDNLANPTANPLSIYNHGVPTGTTQPLADLNSLYDLHTMKSTVPPTRHHSNPLPHFNDNLKQELNDAFGYPQRPVDTQLPTPMDSRQSSSSSFQKTSPKRPYDYSDDLSSHASLSTPPSSSPSGSSRMAKKQKKTQRPLLSLEQKRLNHSHSEQKRRQLCKTAYDRCLRLVTNIHDYHMNDEAQTKKKSKRRQMTKDGLPNLSKHTALMKISGEICKLKQKNDKIKQLLGV</sequence>
<accession>A5DPM1</accession>
<dbReference type="KEGG" id="pgu:PGUG_05222"/>
<dbReference type="OrthoDB" id="5778525at2759"/>
<dbReference type="eggNOG" id="ENOG502S7SS">
    <property type="taxonomic scope" value="Eukaryota"/>
</dbReference>
<keyword evidence="3" id="KW-1185">Reference proteome</keyword>
<proteinExistence type="predicted"/>
<feature type="compositionally biased region" description="Polar residues" evidence="1">
    <location>
        <begin position="223"/>
        <end position="232"/>
    </location>
</feature>
<feature type="compositionally biased region" description="Low complexity" evidence="1">
    <location>
        <begin position="255"/>
        <end position="271"/>
    </location>
</feature>
<evidence type="ECO:0000313" key="2">
    <source>
        <dbReference type="EMBL" id="EDK41124.2"/>
    </source>
</evidence>
<dbReference type="STRING" id="294746.A5DPM1"/>
<evidence type="ECO:0000313" key="3">
    <source>
        <dbReference type="Proteomes" id="UP000001997"/>
    </source>
</evidence>
<name>A5DPM1_PICGU</name>
<organism evidence="2 3">
    <name type="scientific">Meyerozyma guilliermondii (strain ATCC 6260 / CBS 566 / DSM 6381 / JCM 1539 / NBRC 10279 / NRRL Y-324)</name>
    <name type="common">Yeast</name>
    <name type="synonym">Candida guilliermondii</name>
    <dbReference type="NCBI Taxonomy" id="294746"/>
    <lineage>
        <taxon>Eukaryota</taxon>
        <taxon>Fungi</taxon>
        <taxon>Dikarya</taxon>
        <taxon>Ascomycota</taxon>
        <taxon>Saccharomycotina</taxon>
        <taxon>Pichiomycetes</taxon>
        <taxon>Debaryomycetaceae</taxon>
        <taxon>Meyerozyma</taxon>
    </lineage>
</organism>
<dbReference type="EMBL" id="CH408161">
    <property type="protein sequence ID" value="EDK41124.2"/>
    <property type="molecule type" value="Genomic_DNA"/>
</dbReference>
<dbReference type="InParanoid" id="A5DPM1"/>
<evidence type="ECO:0000256" key="1">
    <source>
        <dbReference type="SAM" id="MobiDB-lite"/>
    </source>
</evidence>
<dbReference type="AlphaFoldDB" id="A5DPM1"/>
<dbReference type="VEuPathDB" id="FungiDB:PGUG_05222"/>
<dbReference type="OMA" id="QFAYERA"/>
<gene>
    <name evidence="2" type="ORF">PGUG_05222</name>
</gene>
<evidence type="ECO:0008006" key="4">
    <source>
        <dbReference type="Google" id="ProtNLM"/>
    </source>
</evidence>
<dbReference type="RefSeq" id="XP_001482202.2">
    <property type="nucleotide sequence ID" value="XM_001482152.1"/>
</dbReference>
<dbReference type="GeneID" id="5124362"/>
<feature type="region of interest" description="Disordered" evidence="1">
    <location>
        <begin position="215"/>
        <end position="301"/>
    </location>
</feature>
<dbReference type="HOGENOM" id="CLU_049337_0_0_1"/>
<dbReference type="Proteomes" id="UP000001997">
    <property type="component" value="Unassembled WGS sequence"/>
</dbReference>
<feature type="compositionally biased region" description="Basic and acidic residues" evidence="1">
    <location>
        <begin position="288"/>
        <end position="301"/>
    </location>
</feature>
<protein>
    <recommendedName>
        <fullName evidence="4">BHLH domain-containing protein</fullName>
    </recommendedName>
</protein>
<reference evidence="2 3" key="1">
    <citation type="journal article" date="2009" name="Nature">
        <title>Evolution of pathogenicity and sexual reproduction in eight Candida genomes.</title>
        <authorList>
            <person name="Butler G."/>
            <person name="Rasmussen M.D."/>
            <person name="Lin M.F."/>
            <person name="Santos M.A."/>
            <person name="Sakthikumar S."/>
            <person name="Munro C.A."/>
            <person name="Rheinbay E."/>
            <person name="Grabherr M."/>
            <person name="Forche A."/>
            <person name="Reedy J.L."/>
            <person name="Agrafioti I."/>
            <person name="Arnaud M.B."/>
            <person name="Bates S."/>
            <person name="Brown A.J."/>
            <person name="Brunke S."/>
            <person name="Costanzo M.C."/>
            <person name="Fitzpatrick D.A."/>
            <person name="de Groot P.W."/>
            <person name="Harris D."/>
            <person name="Hoyer L.L."/>
            <person name="Hube B."/>
            <person name="Klis F.M."/>
            <person name="Kodira C."/>
            <person name="Lennard N."/>
            <person name="Logue M.E."/>
            <person name="Martin R."/>
            <person name="Neiman A.M."/>
            <person name="Nikolaou E."/>
            <person name="Quail M.A."/>
            <person name="Quinn J."/>
            <person name="Santos M.C."/>
            <person name="Schmitzberger F.F."/>
            <person name="Sherlock G."/>
            <person name="Shah P."/>
            <person name="Silverstein K.A."/>
            <person name="Skrzypek M.S."/>
            <person name="Soll D."/>
            <person name="Staggs R."/>
            <person name="Stansfield I."/>
            <person name="Stumpf M.P."/>
            <person name="Sudbery P.E."/>
            <person name="Srikantha T."/>
            <person name="Zeng Q."/>
            <person name="Berman J."/>
            <person name="Berriman M."/>
            <person name="Heitman J."/>
            <person name="Gow N.A."/>
            <person name="Lorenz M.C."/>
            <person name="Birren B.W."/>
            <person name="Kellis M."/>
            <person name="Cuomo C.A."/>
        </authorList>
    </citation>
    <scope>NUCLEOTIDE SEQUENCE [LARGE SCALE GENOMIC DNA]</scope>
    <source>
        <strain evidence="3">ATCC 6260 / CBS 566 / DSM 6381 / JCM 1539 / NBRC 10279 / NRRL Y-324</strain>
    </source>
</reference>